<organism evidence="1 2">
    <name type="scientific">Mucuna pruriens</name>
    <name type="common">Velvet bean</name>
    <name type="synonym">Dolichos pruriens</name>
    <dbReference type="NCBI Taxonomy" id="157652"/>
    <lineage>
        <taxon>Eukaryota</taxon>
        <taxon>Viridiplantae</taxon>
        <taxon>Streptophyta</taxon>
        <taxon>Embryophyta</taxon>
        <taxon>Tracheophyta</taxon>
        <taxon>Spermatophyta</taxon>
        <taxon>Magnoliopsida</taxon>
        <taxon>eudicotyledons</taxon>
        <taxon>Gunneridae</taxon>
        <taxon>Pentapetalae</taxon>
        <taxon>rosids</taxon>
        <taxon>fabids</taxon>
        <taxon>Fabales</taxon>
        <taxon>Fabaceae</taxon>
        <taxon>Papilionoideae</taxon>
        <taxon>50 kb inversion clade</taxon>
        <taxon>NPAAA clade</taxon>
        <taxon>indigoferoid/millettioid clade</taxon>
        <taxon>Phaseoleae</taxon>
        <taxon>Mucuna</taxon>
    </lineage>
</organism>
<gene>
    <name evidence="1" type="ORF">CR513_20279</name>
</gene>
<protein>
    <submittedName>
        <fullName evidence="1">Uncharacterized protein</fullName>
    </submittedName>
</protein>
<reference evidence="1" key="1">
    <citation type="submission" date="2018-05" db="EMBL/GenBank/DDBJ databases">
        <title>Draft genome of Mucuna pruriens seed.</title>
        <authorList>
            <person name="Nnadi N.E."/>
            <person name="Vos R."/>
            <person name="Hasami M.H."/>
            <person name="Devisetty U.K."/>
            <person name="Aguiy J.C."/>
        </authorList>
    </citation>
    <scope>NUCLEOTIDE SEQUENCE [LARGE SCALE GENOMIC DNA]</scope>
    <source>
        <strain evidence="1">JCA_2017</strain>
    </source>
</reference>
<accession>A0A371H2I1</accession>
<evidence type="ECO:0000313" key="2">
    <source>
        <dbReference type="Proteomes" id="UP000257109"/>
    </source>
</evidence>
<name>A0A371H2I1_MUCPR</name>
<comment type="caution">
    <text evidence="1">The sequence shown here is derived from an EMBL/GenBank/DDBJ whole genome shotgun (WGS) entry which is preliminary data.</text>
</comment>
<proteinExistence type="predicted"/>
<keyword evidence="2" id="KW-1185">Reference proteome</keyword>
<sequence>MIMIEIKKLQYKYDYDRIKEPRLQEFQASTVVHEASVRCLSRSRRYRTRIWEARSCRSRRTPVDRNLNVWPLVVDHHRPSKAIIVKGVFFRNSEFLTLYSSNTHHFDNRGSTTSRGMNGIAVRFEGYIDRCGMCGSVGHPPNDYPILQEPPPPFRPQPFTFSRRSSATVSTKQHAVSIKEHAVSTKYKCHNARVEITNWSTGHHDKLAIIPRFWTGSFPSHSQSTGEYE</sequence>
<evidence type="ECO:0000313" key="1">
    <source>
        <dbReference type="EMBL" id="RDX97001.1"/>
    </source>
</evidence>
<dbReference type="AlphaFoldDB" id="A0A371H2I1"/>
<dbReference type="EMBL" id="QJKJ01003757">
    <property type="protein sequence ID" value="RDX97001.1"/>
    <property type="molecule type" value="Genomic_DNA"/>
</dbReference>
<feature type="non-terminal residue" evidence="1">
    <location>
        <position position="1"/>
    </location>
</feature>
<dbReference type="Proteomes" id="UP000257109">
    <property type="component" value="Unassembled WGS sequence"/>
</dbReference>